<feature type="transmembrane region" description="Helical" evidence="1">
    <location>
        <begin position="24"/>
        <end position="44"/>
    </location>
</feature>
<evidence type="ECO:0000313" key="3">
    <source>
        <dbReference type="Proteomes" id="UP001374584"/>
    </source>
</evidence>
<comment type="caution">
    <text evidence="2">The sequence shown here is derived from an EMBL/GenBank/DDBJ whole genome shotgun (WGS) entry which is preliminary data.</text>
</comment>
<evidence type="ECO:0000256" key="1">
    <source>
        <dbReference type="SAM" id="Phobius"/>
    </source>
</evidence>
<reference evidence="2 3" key="1">
    <citation type="submission" date="2024-01" db="EMBL/GenBank/DDBJ databases">
        <title>The genomes of 5 underutilized Papilionoideae crops provide insights into root nodulation and disease resistanc.</title>
        <authorList>
            <person name="Jiang F."/>
        </authorList>
    </citation>
    <scope>NUCLEOTIDE SEQUENCE [LARGE SCALE GENOMIC DNA]</scope>
    <source>
        <strain evidence="2">JINMINGXINNONG_FW02</strain>
        <tissue evidence="2">Leaves</tissue>
    </source>
</reference>
<dbReference type="AlphaFoldDB" id="A0AAN9QEJ9"/>
<evidence type="ECO:0000313" key="2">
    <source>
        <dbReference type="EMBL" id="KAK7334820.1"/>
    </source>
</evidence>
<keyword evidence="1" id="KW-1133">Transmembrane helix</keyword>
<name>A0AAN9QEJ9_PHACN</name>
<protein>
    <submittedName>
        <fullName evidence="2">Uncharacterized protein</fullName>
    </submittedName>
</protein>
<proteinExistence type="predicted"/>
<sequence>MSYSLNNVTTHDWMIMINESKYDVFFVHFYIHIWYFVNAALLPIEISNIVQFGSCIRKNKALYSVNCTRFCNLYTHLLMTHSFSLSFHFVYRKMIFRYLICY</sequence>
<keyword evidence="1" id="KW-0472">Membrane</keyword>
<dbReference type="EMBL" id="JAYMYR010000010">
    <property type="protein sequence ID" value="KAK7334820.1"/>
    <property type="molecule type" value="Genomic_DNA"/>
</dbReference>
<keyword evidence="3" id="KW-1185">Reference proteome</keyword>
<feature type="transmembrane region" description="Helical" evidence="1">
    <location>
        <begin position="73"/>
        <end position="91"/>
    </location>
</feature>
<accession>A0AAN9QEJ9</accession>
<dbReference type="Proteomes" id="UP001374584">
    <property type="component" value="Unassembled WGS sequence"/>
</dbReference>
<organism evidence="2 3">
    <name type="scientific">Phaseolus coccineus</name>
    <name type="common">Scarlet runner bean</name>
    <name type="synonym">Phaseolus multiflorus</name>
    <dbReference type="NCBI Taxonomy" id="3886"/>
    <lineage>
        <taxon>Eukaryota</taxon>
        <taxon>Viridiplantae</taxon>
        <taxon>Streptophyta</taxon>
        <taxon>Embryophyta</taxon>
        <taxon>Tracheophyta</taxon>
        <taxon>Spermatophyta</taxon>
        <taxon>Magnoliopsida</taxon>
        <taxon>eudicotyledons</taxon>
        <taxon>Gunneridae</taxon>
        <taxon>Pentapetalae</taxon>
        <taxon>rosids</taxon>
        <taxon>fabids</taxon>
        <taxon>Fabales</taxon>
        <taxon>Fabaceae</taxon>
        <taxon>Papilionoideae</taxon>
        <taxon>50 kb inversion clade</taxon>
        <taxon>NPAAA clade</taxon>
        <taxon>indigoferoid/millettioid clade</taxon>
        <taxon>Phaseoleae</taxon>
        <taxon>Phaseolus</taxon>
    </lineage>
</organism>
<gene>
    <name evidence="2" type="ORF">VNO80_26586</name>
</gene>
<keyword evidence="1" id="KW-0812">Transmembrane</keyword>